<dbReference type="Proteomes" id="UP000609064">
    <property type="component" value="Unassembled WGS sequence"/>
</dbReference>
<dbReference type="PANTHER" id="PTHR40074">
    <property type="entry name" value="O-ACETYLTRANSFERASE WECH"/>
    <property type="match status" value="1"/>
</dbReference>
<feature type="transmembrane region" description="Helical" evidence="7">
    <location>
        <begin position="125"/>
        <end position="146"/>
    </location>
</feature>
<dbReference type="GO" id="GO:0009246">
    <property type="term" value="P:enterobacterial common antigen biosynthetic process"/>
    <property type="evidence" value="ECO:0007669"/>
    <property type="project" value="TreeGrafter"/>
</dbReference>
<comment type="caution">
    <text evidence="9">The sequence shown here is derived from an EMBL/GenBank/DDBJ whole genome shotgun (WGS) entry which is preliminary data.</text>
</comment>
<reference evidence="9" key="1">
    <citation type="journal article" date="2014" name="Int. J. Syst. Evol. Microbiol.">
        <title>Complete genome sequence of Corynebacterium casei LMG S-19264T (=DSM 44701T), isolated from a smear-ripened cheese.</title>
        <authorList>
            <consortium name="US DOE Joint Genome Institute (JGI-PGF)"/>
            <person name="Walter F."/>
            <person name="Albersmeier A."/>
            <person name="Kalinowski J."/>
            <person name="Ruckert C."/>
        </authorList>
    </citation>
    <scope>NUCLEOTIDE SEQUENCE</scope>
    <source>
        <strain evidence="9">CGMCC 1.15958</strain>
    </source>
</reference>
<dbReference type="Pfam" id="PF01757">
    <property type="entry name" value="Acyl_transf_3"/>
    <property type="match status" value="1"/>
</dbReference>
<evidence type="ECO:0000256" key="7">
    <source>
        <dbReference type="SAM" id="Phobius"/>
    </source>
</evidence>
<keyword evidence="3" id="KW-1003">Cell membrane</keyword>
<keyword evidence="4 7" id="KW-0812">Transmembrane</keyword>
<dbReference type="InterPro" id="IPR002656">
    <property type="entry name" value="Acyl_transf_3_dom"/>
</dbReference>
<feature type="transmembrane region" description="Helical" evidence="7">
    <location>
        <begin position="249"/>
        <end position="268"/>
    </location>
</feature>
<keyword evidence="10" id="KW-1185">Reference proteome</keyword>
<keyword evidence="5 7" id="KW-1133">Transmembrane helix</keyword>
<evidence type="ECO:0000313" key="9">
    <source>
        <dbReference type="EMBL" id="GGD59224.1"/>
    </source>
</evidence>
<feature type="transmembrane region" description="Helical" evidence="7">
    <location>
        <begin position="158"/>
        <end position="175"/>
    </location>
</feature>
<dbReference type="GO" id="GO:0016413">
    <property type="term" value="F:O-acetyltransferase activity"/>
    <property type="evidence" value="ECO:0007669"/>
    <property type="project" value="TreeGrafter"/>
</dbReference>
<reference evidence="9" key="2">
    <citation type="submission" date="2020-09" db="EMBL/GenBank/DDBJ databases">
        <authorList>
            <person name="Sun Q."/>
            <person name="Zhou Y."/>
        </authorList>
    </citation>
    <scope>NUCLEOTIDE SEQUENCE</scope>
    <source>
        <strain evidence="9">CGMCC 1.15958</strain>
    </source>
</reference>
<organism evidence="9 10">
    <name type="scientific">Emticicia aquatilis</name>
    <dbReference type="NCBI Taxonomy" id="1537369"/>
    <lineage>
        <taxon>Bacteria</taxon>
        <taxon>Pseudomonadati</taxon>
        <taxon>Bacteroidota</taxon>
        <taxon>Cytophagia</taxon>
        <taxon>Cytophagales</taxon>
        <taxon>Leadbetterellaceae</taxon>
        <taxon>Emticicia</taxon>
    </lineage>
</organism>
<gene>
    <name evidence="9" type="ORF">GCM10011514_23980</name>
</gene>
<evidence type="ECO:0000256" key="6">
    <source>
        <dbReference type="ARBA" id="ARBA00023136"/>
    </source>
</evidence>
<sequence length="348" mass="40112">MPKVIWISNLRVFATLTVIMLHCAAGGIYLMGKIPNSWWWICNASNAFGRFAVPVFVMLSGYLLLGKYKNLTEFLSKRFSRIFIPFLLWTIIFMLWGNYFGLIPAEKTKFELLDILKKVLTGGAGGSGHLWFVYMLLGLYLFSPIVSRWITQATDQEVKFFLIMWFIACTVYPYFEKFLGIKSNFEIRYFSGYLGYFVLGYFLGNLQINLSQRKVGFISLAVFLISWLITFVGIFFSTVSNNKAYESSLFDYLSPSVILMSISAFLTFKNLLNIEILPTLTAQLDKFSYGMYLMHLIPMKILSRQFQINFKWIHPSIGIATQFILTTIICYLVIFILSKIPKSSWITG</sequence>
<name>A0A916YSB4_9BACT</name>
<dbReference type="AlphaFoldDB" id="A0A916YSB4"/>
<feature type="transmembrane region" description="Helical" evidence="7">
    <location>
        <begin position="312"/>
        <end position="337"/>
    </location>
</feature>
<dbReference type="GO" id="GO:0005886">
    <property type="term" value="C:plasma membrane"/>
    <property type="evidence" value="ECO:0007669"/>
    <property type="project" value="UniProtKB-SubCell"/>
</dbReference>
<feature type="transmembrane region" description="Helical" evidence="7">
    <location>
        <begin position="187"/>
        <end position="203"/>
    </location>
</feature>
<evidence type="ECO:0000256" key="2">
    <source>
        <dbReference type="ARBA" id="ARBA00007400"/>
    </source>
</evidence>
<feature type="transmembrane region" description="Helical" evidence="7">
    <location>
        <begin position="215"/>
        <end position="237"/>
    </location>
</feature>
<evidence type="ECO:0000259" key="8">
    <source>
        <dbReference type="Pfam" id="PF01757"/>
    </source>
</evidence>
<accession>A0A916YSB4</accession>
<evidence type="ECO:0000256" key="1">
    <source>
        <dbReference type="ARBA" id="ARBA00004651"/>
    </source>
</evidence>
<feature type="transmembrane region" description="Helical" evidence="7">
    <location>
        <begin position="86"/>
        <end position="105"/>
    </location>
</feature>
<feature type="domain" description="Acyltransferase 3" evidence="8">
    <location>
        <begin position="5"/>
        <end position="333"/>
    </location>
</feature>
<dbReference type="RefSeq" id="WP_188766323.1">
    <property type="nucleotide sequence ID" value="NZ_BMKK01000004.1"/>
</dbReference>
<comment type="similarity">
    <text evidence="2">Belongs to the acyltransferase 3 family.</text>
</comment>
<keyword evidence="6 7" id="KW-0472">Membrane</keyword>
<protein>
    <submittedName>
        <fullName evidence="9">Membrane protein</fullName>
    </submittedName>
</protein>
<feature type="transmembrane region" description="Helical" evidence="7">
    <location>
        <begin position="289"/>
        <end position="306"/>
    </location>
</feature>
<feature type="transmembrane region" description="Helical" evidence="7">
    <location>
        <begin position="12"/>
        <end position="32"/>
    </location>
</feature>
<evidence type="ECO:0000256" key="3">
    <source>
        <dbReference type="ARBA" id="ARBA00022475"/>
    </source>
</evidence>
<feature type="transmembrane region" description="Helical" evidence="7">
    <location>
        <begin position="38"/>
        <end position="65"/>
    </location>
</feature>
<dbReference type="EMBL" id="BMKK01000004">
    <property type="protein sequence ID" value="GGD59224.1"/>
    <property type="molecule type" value="Genomic_DNA"/>
</dbReference>
<comment type="subcellular location">
    <subcellularLocation>
        <location evidence="1">Cell membrane</location>
        <topology evidence="1">Multi-pass membrane protein</topology>
    </subcellularLocation>
</comment>
<evidence type="ECO:0000256" key="5">
    <source>
        <dbReference type="ARBA" id="ARBA00022989"/>
    </source>
</evidence>
<evidence type="ECO:0000256" key="4">
    <source>
        <dbReference type="ARBA" id="ARBA00022692"/>
    </source>
</evidence>
<evidence type="ECO:0000313" key="10">
    <source>
        <dbReference type="Proteomes" id="UP000609064"/>
    </source>
</evidence>
<proteinExistence type="inferred from homology"/>
<dbReference type="PANTHER" id="PTHR40074:SF2">
    <property type="entry name" value="O-ACETYLTRANSFERASE WECH"/>
    <property type="match status" value="1"/>
</dbReference>